<reference evidence="1" key="1">
    <citation type="submission" date="2022-03" db="EMBL/GenBank/DDBJ databases">
        <title>Genomic analyses of argali, domestic sheep and their hybrids provide insights into chromosomal evolution, heterosis and genetic basis of agronomic traits.</title>
        <authorList>
            <person name="Li M."/>
        </authorList>
    </citation>
    <scope>NUCLEOTIDE SEQUENCE</scope>
    <source>
        <strain evidence="1">F1 hybrid</strain>
    </source>
</reference>
<evidence type="ECO:0000313" key="2">
    <source>
        <dbReference type="Proteomes" id="UP001057279"/>
    </source>
</evidence>
<name>A0ACB9UC70_9CETA</name>
<dbReference type="EMBL" id="CM043044">
    <property type="protein sequence ID" value="KAI4564844.1"/>
    <property type="molecule type" value="Genomic_DNA"/>
</dbReference>
<protein>
    <submittedName>
        <fullName evidence="1">Uncharacterized protein</fullName>
    </submittedName>
</protein>
<organism evidence="1 2">
    <name type="scientific">Ovis ammon polii x Ovis aries</name>
    <dbReference type="NCBI Taxonomy" id="2918886"/>
    <lineage>
        <taxon>Eukaryota</taxon>
        <taxon>Metazoa</taxon>
        <taxon>Chordata</taxon>
        <taxon>Craniata</taxon>
        <taxon>Vertebrata</taxon>
        <taxon>Euteleostomi</taxon>
        <taxon>Mammalia</taxon>
        <taxon>Eutheria</taxon>
        <taxon>Laurasiatheria</taxon>
        <taxon>Artiodactyla</taxon>
        <taxon>Ruminantia</taxon>
        <taxon>Pecora</taxon>
        <taxon>Bovidae</taxon>
        <taxon>Caprinae</taxon>
        <taxon>Ovis</taxon>
    </lineage>
</organism>
<proteinExistence type="predicted"/>
<dbReference type="Proteomes" id="UP001057279">
    <property type="component" value="Linkage Group LG19"/>
</dbReference>
<keyword evidence="2" id="KW-1185">Reference proteome</keyword>
<sequence>MSPKENQTSVSFGRCGNPDNQVCKELESRATLLKKKHRASEMMDRRINRGSDDMWKLFIGSIPSIVRAPSGWVTQRGKRPPQPAKKVALTPPFLSHSRKISRVALTDNRGLTGNPETWADRPTVGFNTPVISKKVWAQVCILPPGQHTQLFPPESPSDVPLSGDVNSYLKLVGHGQVNKPHRAKGTDAERKLTMAPALPRDQKPKTVSCFRYCHLCKSSLHLSPAEALTYQLSGEDDKKTGTTLEVLPAIRSLPPALQEHSDVPKTPRQHKDTVTQHAVGPIPWTQGDSDRPTFYLLKNQLIQWDSSQVTVIKQPNHTSYGNEAPPIQSERFLECKAEEQPTWTFMS</sequence>
<evidence type="ECO:0000313" key="1">
    <source>
        <dbReference type="EMBL" id="KAI4564844.1"/>
    </source>
</evidence>
<accession>A0ACB9UC70</accession>
<gene>
    <name evidence="1" type="ORF">MJG53_015856</name>
</gene>
<comment type="caution">
    <text evidence="1">The sequence shown here is derived from an EMBL/GenBank/DDBJ whole genome shotgun (WGS) entry which is preliminary data.</text>
</comment>